<organism evidence="1 2">
    <name type="scientific">Acanthoscelides obtectus</name>
    <name type="common">Bean weevil</name>
    <name type="synonym">Bruchus obtectus</name>
    <dbReference type="NCBI Taxonomy" id="200917"/>
    <lineage>
        <taxon>Eukaryota</taxon>
        <taxon>Metazoa</taxon>
        <taxon>Ecdysozoa</taxon>
        <taxon>Arthropoda</taxon>
        <taxon>Hexapoda</taxon>
        <taxon>Insecta</taxon>
        <taxon>Pterygota</taxon>
        <taxon>Neoptera</taxon>
        <taxon>Endopterygota</taxon>
        <taxon>Coleoptera</taxon>
        <taxon>Polyphaga</taxon>
        <taxon>Cucujiformia</taxon>
        <taxon>Chrysomeloidea</taxon>
        <taxon>Chrysomelidae</taxon>
        <taxon>Bruchinae</taxon>
        <taxon>Bruchini</taxon>
        <taxon>Acanthoscelides</taxon>
    </lineage>
</organism>
<dbReference type="Proteomes" id="UP001152888">
    <property type="component" value="Unassembled WGS sequence"/>
</dbReference>
<protein>
    <submittedName>
        <fullName evidence="1">Uncharacterized protein</fullName>
    </submittedName>
</protein>
<dbReference type="EMBL" id="CAKOFQ010007186">
    <property type="protein sequence ID" value="CAH1993870.1"/>
    <property type="molecule type" value="Genomic_DNA"/>
</dbReference>
<accession>A0A9P0LE99</accession>
<name>A0A9P0LE99_ACAOB</name>
<evidence type="ECO:0000313" key="1">
    <source>
        <dbReference type="EMBL" id="CAH1993870.1"/>
    </source>
</evidence>
<dbReference type="AlphaFoldDB" id="A0A9P0LE99"/>
<proteinExistence type="predicted"/>
<comment type="caution">
    <text evidence="1">The sequence shown here is derived from an EMBL/GenBank/DDBJ whole genome shotgun (WGS) entry which is preliminary data.</text>
</comment>
<evidence type="ECO:0000313" key="2">
    <source>
        <dbReference type="Proteomes" id="UP001152888"/>
    </source>
</evidence>
<gene>
    <name evidence="1" type="ORF">ACAOBT_LOCUS21781</name>
</gene>
<reference evidence="1" key="1">
    <citation type="submission" date="2022-03" db="EMBL/GenBank/DDBJ databases">
        <authorList>
            <person name="Sayadi A."/>
        </authorList>
    </citation>
    <scope>NUCLEOTIDE SEQUENCE</scope>
</reference>
<sequence length="50" mass="5822">MFSGRCCAIRSRKTEELSVYCSSHFNQYYRAVLPCTDRAPHRETNFSNTS</sequence>
<keyword evidence="2" id="KW-1185">Reference proteome</keyword>